<name>A0A5J4LM39_9ACTN</name>
<dbReference type="AlphaFoldDB" id="A0A5J4LM39"/>
<dbReference type="EMBL" id="BLAG01000017">
    <property type="protein sequence ID" value="GES33091.1"/>
    <property type="molecule type" value="Genomic_DNA"/>
</dbReference>
<evidence type="ECO:0000313" key="2">
    <source>
        <dbReference type="EMBL" id="GES33091.1"/>
    </source>
</evidence>
<proteinExistence type="predicted"/>
<sequence length="147" mass="15256">MPGRSGGRGRRVSGGPIRDVFGAEDVGSSFLASEAVSVAGAAALGPRPRNRLGRRFVPSPTEGVSAAPAARNAAAGALCWGRAAVKRVYPAQDIRVSLLRRGGGAPETPLSACQGHAENERADSRVPFGCASRAAHRRPPDPPRRNQ</sequence>
<organism evidence="2 3">
    <name type="scientific">Streptomyces angustmyceticus</name>
    <dbReference type="NCBI Taxonomy" id="285578"/>
    <lineage>
        <taxon>Bacteria</taxon>
        <taxon>Bacillati</taxon>
        <taxon>Actinomycetota</taxon>
        <taxon>Actinomycetes</taxon>
        <taxon>Kitasatosporales</taxon>
        <taxon>Streptomycetaceae</taxon>
        <taxon>Streptomyces</taxon>
    </lineage>
</organism>
<protein>
    <submittedName>
        <fullName evidence="2">Uncharacterized protein</fullName>
    </submittedName>
</protein>
<gene>
    <name evidence="2" type="ORF">San01_55790</name>
</gene>
<dbReference type="Proteomes" id="UP000325598">
    <property type="component" value="Unassembled WGS sequence"/>
</dbReference>
<feature type="region of interest" description="Disordered" evidence="1">
    <location>
        <begin position="100"/>
        <end position="147"/>
    </location>
</feature>
<feature type="region of interest" description="Disordered" evidence="1">
    <location>
        <begin position="44"/>
        <end position="68"/>
    </location>
</feature>
<reference evidence="2 3" key="1">
    <citation type="submission" date="2019-10" db="EMBL/GenBank/DDBJ databases">
        <title>Whole genome shotgun sequence of Streptomyces angustmyceticus NBRC 3934.</title>
        <authorList>
            <person name="Hosoyama A."/>
            <person name="Ichikawa N."/>
            <person name="Kimura A."/>
            <person name="Kitahashi Y."/>
            <person name="Komaki H."/>
            <person name="Uohara A."/>
        </authorList>
    </citation>
    <scope>NUCLEOTIDE SEQUENCE [LARGE SCALE GENOMIC DNA]</scope>
    <source>
        <strain evidence="2 3">NBRC 3934</strain>
    </source>
</reference>
<keyword evidence="3" id="KW-1185">Reference proteome</keyword>
<feature type="compositionally biased region" description="Basic and acidic residues" evidence="1">
    <location>
        <begin position="138"/>
        <end position="147"/>
    </location>
</feature>
<accession>A0A5J4LM39</accession>
<evidence type="ECO:0000313" key="3">
    <source>
        <dbReference type="Proteomes" id="UP000325598"/>
    </source>
</evidence>
<comment type="caution">
    <text evidence="2">The sequence shown here is derived from an EMBL/GenBank/DDBJ whole genome shotgun (WGS) entry which is preliminary data.</text>
</comment>
<evidence type="ECO:0000256" key="1">
    <source>
        <dbReference type="SAM" id="MobiDB-lite"/>
    </source>
</evidence>